<dbReference type="InterPro" id="IPR046886">
    <property type="entry name" value="RsmE_MTase_dom"/>
</dbReference>
<dbReference type="OrthoDB" id="9815641at2"/>
<dbReference type="InterPro" id="IPR006700">
    <property type="entry name" value="RsmE"/>
</dbReference>
<keyword evidence="7 10" id="KW-0949">S-adenosyl-L-methionine</keyword>
<evidence type="ECO:0000313" key="13">
    <source>
        <dbReference type="Proteomes" id="UP000067626"/>
    </source>
</evidence>
<evidence type="ECO:0000256" key="5">
    <source>
        <dbReference type="ARBA" id="ARBA00022603"/>
    </source>
</evidence>
<evidence type="ECO:0000256" key="9">
    <source>
        <dbReference type="ARBA" id="ARBA00047944"/>
    </source>
</evidence>
<dbReference type="Pfam" id="PF04452">
    <property type="entry name" value="Methyltrans_RNA"/>
    <property type="match status" value="1"/>
</dbReference>
<keyword evidence="3 10" id="KW-0963">Cytoplasm</keyword>
<dbReference type="RefSeq" id="WP_050435248.1">
    <property type="nucleotide sequence ID" value="NZ_CP012159.1"/>
</dbReference>
<evidence type="ECO:0000256" key="2">
    <source>
        <dbReference type="ARBA" id="ARBA00005528"/>
    </source>
</evidence>
<dbReference type="Proteomes" id="UP000067626">
    <property type="component" value="Chromosome"/>
</dbReference>
<comment type="function">
    <text evidence="8 10">Specifically methylates the N3 position of the uracil ring of uridine 1498 (m3U1498) in 16S rRNA. Acts on the fully assembled 30S ribosomal subunit.</text>
</comment>
<dbReference type="PANTHER" id="PTHR30027:SF3">
    <property type="entry name" value="16S RRNA (URACIL(1498)-N(3))-METHYLTRANSFERASE"/>
    <property type="match status" value="1"/>
</dbReference>
<reference evidence="12 13" key="1">
    <citation type="submission" date="2015-07" db="EMBL/GenBank/DDBJ databases">
        <title>Genome analysis of myxobacterium Chondromyces crocatus Cm c5 reveals a high potential for natural compound synthesis and the genetic basis for the loss of fruiting body formation.</title>
        <authorList>
            <person name="Zaburannyi N."/>
            <person name="Bunk B."/>
            <person name="Maier J."/>
            <person name="Overmann J."/>
            <person name="Mueller R."/>
        </authorList>
    </citation>
    <scope>NUCLEOTIDE SEQUENCE [LARGE SCALE GENOMIC DNA]</scope>
    <source>
        <strain evidence="12 13">Cm c5</strain>
    </source>
</reference>
<evidence type="ECO:0000256" key="8">
    <source>
        <dbReference type="ARBA" id="ARBA00025699"/>
    </source>
</evidence>
<dbReference type="PANTHER" id="PTHR30027">
    <property type="entry name" value="RIBOSOMAL RNA SMALL SUBUNIT METHYLTRANSFERASE E"/>
    <property type="match status" value="1"/>
</dbReference>
<comment type="similarity">
    <text evidence="2 10">Belongs to the RNA methyltransferase RsmE family.</text>
</comment>
<dbReference type="InterPro" id="IPR029028">
    <property type="entry name" value="Alpha/beta_knot_MTases"/>
</dbReference>
<organism evidence="12 13">
    <name type="scientific">Chondromyces crocatus</name>
    <dbReference type="NCBI Taxonomy" id="52"/>
    <lineage>
        <taxon>Bacteria</taxon>
        <taxon>Pseudomonadati</taxon>
        <taxon>Myxococcota</taxon>
        <taxon>Polyangia</taxon>
        <taxon>Polyangiales</taxon>
        <taxon>Polyangiaceae</taxon>
        <taxon>Chondromyces</taxon>
    </lineage>
</organism>
<dbReference type="InterPro" id="IPR029026">
    <property type="entry name" value="tRNA_m1G_MTases_N"/>
</dbReference>
<accession>A0A0K1ESI5</accession>
<evidence type="ECO:0000256" key="7">
    <source>
        <dbReference type="ARBA" id="ARBA00022691"/>
    </source>
</evidence>
<dbReference type="NCBIfam" id="TIGR00046">
    <property type="entry name" value="RsmE family RNA methyltransferase"/>
    <property type="match status" value="1"/>
</dbReference>
<dbReference type="PATRIC" id="fig|52.7.peg.8872"/>
<keyword evidence="13" id="KW-1185">Reference proteome</keyword>
<dbReference type="PIRSF" id="PIRSF015601">
    <property type="entry name" value="MTase_slr0722"/>
    <property type="match status" value="1"/>
</dbReference>
<evidence type="ECO:0000259" key="11">
    <source>
        <dbReference type="Pfam" id="PF04452"/>
    </source>
</evidence>
<keyword evidence="5 10" id="KW-0489">Methyltransferase</keyword>
<dbReference type="EC" id="2.1.1.193" evidence="10"/>
<protein>
    <recommendedName>
        <fullName evidence="10">Ribosomal RNA small subunit methyltransferase E</fullName>
        <ecNumber evidence="10">2.1.1.193</ecNumber>
    </recommendedName>
</protein>
<dbReference type="AlphaFoldDB" id="A0A0K1ESI5"/>
<dbReference type="CDD" id="cd18084">
    <property type="entry name" value="RsmE-like"/>
    <property type="match status" value="1"/>
</dbReference>
<keyword evidence="4 10" id="KW-0698">rRNA processing</keyword>
<proteinExistence type="inferred from homology"/>
<dbReference type="Gene3D" id="3.40.1280.10">
    <property type="match status" value="1"/>
</dbReference>
<dbReference type="SUPFAM" id="SSF75217">
    <property type="entry name" value="alpha/beta knot"/>
    <property type="match status" value="1"/>
</dbReference>
<dbReference type="STRING" id="52.CMC5_080680"/>
<evidence type="ECO:0000256" key="10">
    <source>
        <dbReference type="PIRNR" id="PIRNR015601"/>
    </source>
</evidence>
<feature type="domain" description="Ribosomal RNA small subunit methyltransferase E methyltransferase" evidence="11">
    <location>
        <begin position="80"/>
        <end position="239"/>
    </location>
</feature>
<dbReference type="GO" id="GO:0070042">
    <property type="term" value="F:rRNA (uridine-N3-)-methyltransferase activity"/>
    <property type="evidence" value="ECO:0007669"/>
    <property type="project" value="TreeGrafter"/>
</dbReference>
<evidence type="ECO:0000313" key="12">
    <source>
        <dbReference type="EMBL" id="AKT43831.1"/>
    </source>
</evidence>
<evidence type="ECO:0000256" key="6">
    <source>
        <dbReference type="ARBA" id="ARBA00022679"/>
    </source>
</evidence>
<gene>
    <name evidence="12" type="ORF">CMC5_080680</name>
</gene>
<evidence type="ECO:0000256" key="4">
    <source>
        <dbReference type="ARBA" id="ARBA00022552"/>
    </source>
</evidence>
<dbReference type="KEGG" id="ccro:CMC5_080680"/>
<comment type="subcellular location">
    <subcellularLocation>
        <location evidence="1 10">Cytoplasm</location>
    </subcellularLocation>
</comment>
<keyword evidence="6 10" id="KW-0808">Transferase</keyword>
<evidence type="ECO:0000256" key="3">
    <source>
        <dbReference type="ARBA" id="ARBA00022490"/>
    </source>
</evidence>
<evidence type="ECO:0000256" key="1">
    <source>
        <dbReference type="ARBA" id="ARBA00004496"/>
    </source>
</evidence>
<dbReference type="EMBL" id="CP012159">
    <property type="protein sequence ID" value="AKT43831.1"/>
    <property type="molecule type" value="Genomic_DNA"/>
</dbReference>
<sequence>MRQGLLRVPLTSLAPGLVPLSPEVARYVSRVHRLREGERFLAFDPERALEAEALLVGSGKGPSAARIDVVRAASLVPRRAVTLIQCVGKGDKLDAVIRDATELGATRVVAALSARCVARPQGDRGGRWRRVAVEAARQCGRGDAPRIEGPLPLTEVLEALDGEAAVCLDPRAERSLGTWLGGMLGDAGGRRGIALLVGPEGGLSEEEMDACSSAGFVRVRLGRFTLRTETVCAAALGALLALDDDAQERADAVG</sequence>
<comment type="catalytic activity">
    <reaction evidence="9 10">
        <text>uridine(1498) in 16S rRNA + S-adenosyl-L-methionine = N(3)-methyluridine(1498) in 16S rRNA + S-adenosyl-L-homocysteine + H(+)</text>
        <dbReference type="Rhea" id="RHEA:42920"/>
        <dbReference type="Rhea" id="RHEA-COMP:10283"/>
        <dbReference type="Rhea" id="RHEA-COMP:10284"/>
        <dbReference type="ChEBI" id="CHEBI:15378"/>
        <dbReference type="ChEBI" id="CHEBI:57856"/>
        <dbReference type="ChEBI" id="CHEBI:59789"/>
        <dbReference type="ChEBI" id="CHEBI:65315"/>
        <dbReference type="ChEBI" id="CHEBI:74502"/>
        <dbReference type="EC" id="2.1.1.193"/>
    </reaction>
</comment>
<name>A0A0K1ESI5_CHOCO</name>
<dbReference type="GO" id="GO:0005737">
    <property type="term" value="C:cytoplasm"/>
    <property type="evidence" value="ECO:0007669"/>
    <property type="project" value="UniProtKB-SubCell"/>
</dbReference>
<dbReference type="GO" id="GO:0070475">
    <property type="term" value="P:rRNA base methylation"/>
    <property type="evidence" value="ECO:0007669"/>
    <property type="project" value="TreeGrafter"/>
</dbReference>